<keyword evidence="3" id="KW-1185">Reference proteome</keyword>
<evidence type="ECO:0000313" key="2">
    <source>
        <dbReference type="EMBL" id="KAJ1218919.1"/>
    </source>
</evidence>
<comment type="caution">
    <text evidence="2">The sequence shown here is derived from an EMBL/GenBank/DDBJ whole genome shotgun (WGS) entry which is preliminary data.</text>
</comment>
<dbReference type="Proteomes" id="UP001066276">
    <property type="component" value="Chromosome 1_1"/>
</dbReference>
<reference evidence="2" key="1">
    <citation type="journal article" date="2022" name="bioRxiv">
        <title>Sequencing and chromosome-scale assembly of the giantPleurodeles waltlgenome.</title>
        <authorList>
            <person name="Brown T."/>
            <person name="Elewa A."/>
            <person name="Iarovenko S."/>
            <person name="Subramanian E."/>
            <person name="Araus A.J."/>
            <person name="Petzold A."/>
            <person name="Susuki M."/>
            <person name="Suzuki K.-i.T."/>
            <person name="Hayashi T."/>
            <person name="Toyoda A."/>
            <person name="Oliveira C."/>
            <person name="Osipova E."/>
            <person name="Leigh N.D."/>
            <person name="Simon A."/>
            <person name="Yun M.H."/>
        </authorList>
    </citation>
    <scope>NUCLEOTIDE SEQUENCE</scope>
    <source>
        <strain evidence="2">20211129_DDA</strain>
        <tissue evidence="2">Liver</tissue>
    </source>
</reference>
<evidence type="ECO:0000256" key="1">
    <source>
        <dbReference type="SAM" id="MobiDB-lite"/>
    </source>
</evidence>
<proteinExistence type="predicted"/>
<feature type="region of interest" description="Disordered" evidence="1">
    <location>
        <begin position="1"/>
        <end position="34"/>
    </location>
</feature>
<dbReference type="AlphaFoldDB" id="A0AAV7X495"/>
<organism evidence="2 3">
    <name type="scientific">Pleurodeles waltl</name>
    <name type="common">Iberian ribbed newt</name>
    <dbReference type="NCBI Taxonomy" id="8319"/>
    <lineage>
        <taxon>Eukaryota</taxon>
        <taxon>Metazoa</taxon>
        <taxon>Chordata</taxon>
        <taxon>Craniata</taxon>
        <taxon>Vertebrata</taxon>
        <taxon>Euteleostomi</taxon>
        <taxon>Amphibia</taxon>
        <taxon>Batrachia</taxon>
        <taxon>Caudata</taxon>
        <taxon>Salamandroidea</taxon>
        <taxon>Salamandridae</taxon>
        <taxon>Pleurodelinae</taxon>
        <taxon>Pleurodeles</taxon>
    </lineage>
</organism>
<accession>A0AAV7X495</accession>
<name>A0AAV7X495_PLEWA</name>
<sequence>MARELRWTSGGSPRCGGGAEAAGGGPGAPEGLRPVGRRIIAAGGVGAALGRAGDGPRTWRLAQAGAPKR</sequence>
<feature type="compositionally biased region" description="Gly residues" evidence="1">
    <location>
        <begin position="13"/>
        <end position="28"/>
    </location>
</feature>
<evidence type="ECO:0000313" key="3">
    <source>
        <dbReference type="Proteomes" id="UP001066276"/>
    </source>
</evidence>
<protein>
    <submittedName>
        <fullName evidence="2">Uncharacterized protein</fullName>
    </submittedName>
</protein>
<dbReference type="EMBL" id="JANPWB010000001">
    <property type="protein sequence ID" value="KAJ1218919.1"/>
    <property type="molecule type" value="Genomic_DNA"/>
</dbReference>
<gene>
    <name evidence="2" type="ORF">NDU88_006490</name>
</gene>